<keyword evidence="11 13" id="KW-0472">Membrane</keyword>
<reference evidence="16" key="1">
    <citation type="submission" date="2016-04" db="EMBL/GenBank/DDBJ databases">
        <authorList>
            <person name="Evans L.H."/>
            <person name="Alamgir A."/>
            <person name="Owens N."/>
            <person name="Weber N.D."/>
            <person name="Virtaneva K."/>
            <person name="Barbian K."/>
            <person name="Babar A."/>
            <person name="Rosenke K."/>
        </authorList>
    </citation>
    <scope>NUCLEOTIDE SEQUENCE</scope>
    <source>
        <strain evidence="16">86</strain>
    </source>
</reference>
<comment type="subcellular location">
    <subcellularLocation>
        <location evidence="2">Cell membrane</location>
    </subcellularLocation>
    <subcellularLocation>
        <location evidence="1">Membrane</location>
        <topology evidence="1">Single-pass membrane protein</topology>
    </subcellularLocation>
</comment>
<gene>
    <name evidence="16" type="ORF">KL86DPRO_50240</name>
</gene>
<accession>A0A212KDI1</accession>
<evidence type="ECO:0000256" key="4">
    <source>
        <dbReference type="ARBA" id="ARBA00022519"/>
    </source>
</evidence>
<sequence>MPRLHWYAKGFCTMNMEFDPEGYQPPRAGLVLLYACVAFLFIVFLLRFWYLQVLRGADYARQAQENRLHQERIYSNRGLIFDRHGRVLAENRPAYCIAVTADDCPDIPASLTQISQWTDIPYDVLEAKFIQGRKQVPGFEAQLLVSDIPFDTLTQIETELPRWPGVSILIRQRRHYPQGPLFSHILGYVAEANEKELEADKDLDLGDIVGKQGLELRKEKELRGSKGLQELEVNAKGRQLARTVKTPPVGGTNLALSLDLDIQQAAADILGEEAGSIVVMEPETGQLVALLTKPAFDNNAFAARLTHKEWEELRTNPRHPLLNRAIQSVYPPGSVWKLMMAGLVLSEGISPKEAVTCHGSIQMGNRTFRCWRAGGHGRVDLVQSLVQSCDVYYYQMAERIGIDKLAAFAKKCGFGNVTGIDLPHEQRGLVPDRAWRRSRGETWQRGETLNVSIGQGSTLVTPIQLASFVSSLLNGGKKLKPSLIANEPPEIRGMLPMSDEARNFIVDAMRQTVEGERGTAKRIARPDAVMGGKTGTAQVVRIGDVRLKSHQMAYEHRDHAWMATWGAKNGKTYVVIVMLEHGGGGSSAAGPLAAAMYTKLFGPVPPKTAAR</sequence>
<dbReference type="Pfam" id="PF00905">
    <property type="entry name" value="Transpeptidase"/>
    <property type="match status" value="1"/>
</dbReference>
<evidence type="ECO:0000256" key="6">
    <source>
        <dbReference type="ARBA" id="ARBA00022692"/>
    </source>
</evidence>
<dbReference type="InterPro" id="IPR017790">
    <property type="entry name" value="Penicillin-binding_protein_2"/>
</dbReference>
<keyword evidence="10 13" id="KW-1133">Transmembrane helix</keyword>
<keyword evidence="6 13" id="KW-0812">Transmembrane</keyword>
<evidence type="ECO:0000259" key="15">
    <source>
        <dbReference type="Pfam" id="PF03717"/>
    </source>
</evidence>
<keyword evidence="4" id="KW-0997">Cell inner membrane</keyword>
<feature type="domain" description="Penicillin-binding protein transpeptidase" evidence="14">
    <location>
        <begin position="275"/>
        <end position="596"/>
    </location>
</feature>
<keyword evidence="3" id="KW-1003">Cell membrane</keyword>
<dbReference type="Gene3D" id="3.90.1310.10">
    <property type="entry name" value="Penicillin-binding protein 2a (Domain 2)"/>
    <property type="match status" value="1"/>
</dbReference>
<organism evidence="16">
    <name type="scientific">uncultured delta proteobacterium</name>
    <dbReference type="NCBI Taxonomy" id="34034"/>
    <lineage>
        <taxon>Bacteria</taxon>
        <taxon>Deltaproteobacteria</taxon>
        <taxon>environmental samples</taxon>
    </lineage>
</organism>
<dbReference type="InterPro" id="IPR005311">
    <property type="entry name" value="PBP_dimer"/>
</dbReference>
<name>A0A212KDI1_9DELT</name>
<dbReference type="InterPro" id="IPR001460">
    <property type="entry name" value="PCN-bd_Tpept"/>
</dbReference>
<evidence type="ECO:0000313" key="16">
    <source>
        <dbReference type="EMBL" id="SBW09668.1"/>
    </source>
</evidence>
<dbReference type="GO" id="GO:0071555">
    <property type="term" value="P:cell wall organization"/>
    <property type="evidence" value="ECO:0007669"/>
    <property type="project" value="UniProtKB-KW"/>
</dbReference>
<dbReference type="InterPro" id="IPR036138">
    <property type="entry name" value="PBP_dimer_sf"/>
</dbReference>
<keyword evidence="9" id="KW-0573">Peptidoglycan synthesis</keyword>
<dbReference type="Gene3D" id="3.30.1390.30">
    <property type="entry name" value="Penicillin-binding protein 2a, domain 3"/>
    <property type="match status" value="1"/>
</dbReference>
<dbReference type="PANTHER" id="PTHR30627:SF2">
    <property type="entry name" value="PEPTIDOGLYCAN D,D-TRANSPEPTIDASE MRDA"/>
    <property type="match status" value="1"/>
</dbReference>
<dbReference type="SUPFAM" id="SSF56519">
    <property type="entry name" value="Penicillin binding protein dimerisation domain"/>
    <property type="match status" value="1"/>
</dbReference>
<evidence type="ECO:0000256" key="11">
    <source>
        <dbReference type="ARBA" id="ARBA00023136"/>
    </source>
</evidence>
<dbReference type="AlphaFoldDB" id="A0A212KDI1"/>
<dbReference type="PANTHER" id="PTHR30627">
    <property type="entry name" value="PEPTIDOGLYCAN D,D-TRANSPEPTIDASE"/>
    <property type="match status" value="1"/>
</dbReference>
<dbReference type="SUPFAM" id="SSF56601">
    <property type="entry name" value="beta-lactamase/transpeptidase-like"/>
    <property type="match status" value="1"/>
</dbReference>
<dbReference type="NCBIfam" id="TIGR03423">
    <property type="entry name" value="pbp2_mrdA"/>
    <property type="match status" value="1"/>
</dbReference>
<evidence type="ECO:0000256" key="9">
    <source>
        <dbReference type="ARBA" id="ARBA00022984"/>
    </source>
</evidence>
<dbReference type="GO" id="GO:0006508">
    <property type="term" value="P:proteolysis"/>
    <property type="evidence" value="ECO:0007669"/>
    <property type="project" value="UniProtKB-KW"/>
</dbReference>
<evidence type="ECO:0000256" key="8">
    <source>
        <dbReference type="ARBA" id="ARBA00022960"/>
    </source>
</evidence>
<keyword evidence="7" id="KW-0378">Hydrolase</keyword>
<feature type="transmembrane region" description="Helical" evidence="13">
    <location>
        <begin position="31"/>
        <end position="51"/>
    </location>
</feature>
<evidence type="ECO:0000256" key="12">
    <source>
        <dbReference type="ARBA" id="ARBA00023316"/>
    </source>
</evidence>
<dbReference type="GO" id="GO:0008658">
    <property type="term" value="F:penicillin binding"/>
    <property type="evidence" value="ECO:0007669"/>
    <property type="project" value="InterPro"/>
</dbReference>
<protein>
    <submittedName>
        <fullName evidence="16">Penicillin-binding protein</fullName>
    </submittedName>
</protein>
<dbReference type="Gene3D" id="3.40.710.10">
    <property type="entry name" value="DD-peptidase/beta-lactamase superfamily"/>
    <property type="match status" value="1"/>
</dbReference>
<evidence type="ECO:0000256" key="7">
    <source>
        <dbReference type="ARBA" id="ARBA00022801"/>
    </source>
</evidence>
<proteinExistence type="predicted"/>
<dbReference type="GO" id="GO:0071972">
    <property type="term" value="F:peptidoglycan L,D-transpeptidase activity"/>
    <property type="evidence" value="ECO:0007669"/>
    <property type="project" value="TreeGrafter"/>
</dbReference>
<dbReference type="InterPro" id="IPR050515">
    <property type="entry name" value="Beta-lactam/transpept"/>
</dbReference>
<dbReference type="GO" id="GO:0005886">
    <property type="term" value="C:plasma membrane"/>
    <property type="evidence" value="ECO:0007669"/>
    <property type="project" value="UniProtKB-SubCell"/>
</dbReference>
<evidence type="ECO:0000256" key="13">
    <source>
        <dbReference type="SAM" id="Phobius"/>
    </source>
</evidence>
<evidence type="ECO:0000259" key="14">
    <source>
        <dbReference type="Pfam" id="PF00905"/>
    </source>
</evidence>
<dbReference type="GO" id="GO:0008360">
    <property type="term" value="P:regulation of cell shape"/>
    <property type="evidence" value="ECO:0007669"/>
    <property type="project" value="UniProtKB-KW"/>
</dbReference>
<evidence type="ECO:0000256" key="3">
    <source>
        <dbReference type="ARBA" id="ARBA00022475"/>
    </source>
</evidence>
<dbReference type="Pfam" id="PF03717">
    <property type="entry name" value="PBP_dimer"/>
    <property type="match status" value="1"/>
</dbReference>
<keyword evidence="12" id="KW-0961">Cell wall biogenesis/degradation</keyword>
<dbReference type="GO" id="GO:0009252">
    <property type="term" value="P:peptidoglycan biosynthetic process"/>
    <property type="evidence" value="ECO:0007669"/>
    <property type="project" value="UniProtKB-KW"/>
</dbReference>
<dbReference type="GO" id="GO:0009002">
    <property type="term" value="F:serine-type D-Ala-D-Ala carboxypeptidase activity"/>
    <property type="evidence" value="ECO:0007669"/>
    <property type="project" value="InterPro"/>
</dbReference>
<dbReference type="EMBL" id="FLUQ01000005">
    <property type="protein sequence ID" value="SBW09668.1"/>
    <property type="molecule type" value="Genomic_DNA"/>
</dbReference>
<evidence type="ECO:0000256" key="10">
    <source>
        <dbReference type="ARBA" id="ARBA00022989"/>
    </source>
</evidence>
<keyword evidence="8" id="KW-0133">Cell shape</keyword>
<feature type="domain" description="Penicillin-binding protein dimerisation" evidence="15">
    <location>
        <begin position="73"/>
        <end position="242"/>
    </location>
</feature>
<keyword evidence="5" id="KW-0645">Protease</keyword>
<evidence type="ECO:0000256" key="5">
    <source>
        <dbReference type="ARBA" id="ARBA00022670"/>
    </source>
</evidence>
<dbReference type="InterPro" id="IPR012338">
    <property type="entry name" value="Beta-lactam/transpept-like"/>
</dbReference>
<evidence type="ECO:0000256" key="1">
    <source>
        <dbReference type="ARBA" id="ARBA00004167"/>
    </source>
</evidence>
<evidence type="ECO:0000256" key="2">
    <source>
        <dbReference type="ARBA" id="ARBA00004236"/>
    </source>
</evidence>